<dbReference type="Proteomes" id="UP000276282">
    <property type="component" value="Unassembled WGS sequence"/>
</dbReference>
<gene>
    <name evidence="2" type="ORF">BC962_3066</name>
</gene>
<name>A0A495P281_9FLAO</name>
<accession>A0A495P281</accession>
<reference evidence="2 3" key="1">
    <citation type="submission" date="2018-10" db="EMBL/GenBank/DDBJ databases">
        <title>Genomic Encyclopedia of Archaeal and Bacterial Type Strains, Phase II (KMG-II): from individual species to whole genera.</title>
        <authorList>
            <person name="Goeker M."/>
        </authorList>
    </citation>
    <scope>NUCLEOTIDE SEQUENCE [LARGE SCALE GENOMIC DNA]</scope>
    <source>
        <strain evidence="2 3">DSM 19839</strain>
    </source>
</reference>
<evidence type="ECO:0000256" key="1">
    <source>
        <dbReference type="SAM" id="Phobius"/>
    </source>
</evidence>
<protein>
    <submittedName>
        <fullName evidence="2">Uncharacterized protein</fullName>
    </submittedName>
</protein>
<sequence>MKINRTGFILLNIILFAAIIVGYYELVEIKELVSIFVIPAFIISASLQYGQKDRKKKA</sequence>
<keyword evidence="1" id="KW-0472">Membrane</keyword>
<organism evidence="2 3">
    <name type="scientific">Gillisia mitskevichiae</name>
    <dbReference type="NCBI Taxonomy" id="270921"/>
    <lineage>
        <taxon>Bacteria</taxon>
        <taxon>Pseudomonadati</taxon>
        <taxon>Bacteroidota</taxon>
        <taxon>Flavobacteriia</taxon>
        <taxon>Flavobacteriales</taxon>
        <taxon>Flavobacteriaceae</taxon>
        <taxon>Gillisia</taxon>
    </lineage>
</organism>
<proteinExistence type="predicted"/>
<evidence type="ECO:0000313" key="3">
    <source>
        <dbReference type="Proteomes" id="UP000276282"/>
    </source>
</evidence>
<feature type="transmembrane region" description="Helical" evidence="1">
    <location>
        <begin position="7"/>
        <end position="26"/>
    </location>
</feature>
<keyword evidence="1" id="KW-1133">Transmembrane helix</keyword>
<dbReference type="AlphaFoldDB" id="A0A495P281"/>
<evidence type="ECO:0000313" key="2">
    <source>
        <dbReference type="EMBL" id="RKS42779.1"/>
    </source>
</evidence>
<keyword evidence="3" id="KW-1185">Reference proteome</keyword>
<comment type="caution">
    <text evidence="2">The sequence shown here is derived from an EMBL/GenBank/DDBJ whole genome shotgun (WGS) entry which is preliminary data.</text>
</comment>
<dbReference type="EMBL" id="RBLG01000006">
    <property type="protein sequence ID" value="RKS42779.1"/>
    <property type="molecule type" value="Genomic_DNA"/>
</dbReference>
<keyword evidence="1" id="KW-0812">Transmembrane</keyword>
<feature type="transmembrane region" description="Helical" evidence="1">
    <location>
        <begin position="32"/>
        <end position="50"/>
    </location>
</feature>